<dbReference type="InterPro" id="IPR025391">
    <property type="entry name" value="DUF4123"/>
</dbReference>
<reference evidence="3" key="1">
    <citation type="submission" date="2016-10" db="EMBL/GenBank/DDBJ databases">
        <authorList>
            <person name="de Groot N.N."/>
        </authorList>
    </citation>
    <scope>NUCLEOTIDE SEQUENCE [LARGE SCALE GENOMIC DNA]</scope>
    <source>
        <strain evidence="3">DSM 17908</strain>
    </source>
</reference>
<reference evidence="4" key="2">
    <citation type="submission" date="2016-10" db="EMBL/GenBank/DDBJ databases">
        <authorList>
            <person name="Varghese N."/>
            <person name="Submissions S."/>
        </authorList>
    </citation>
    <scope>NUCLEOTIDE SEQUENCE [LARGE SCALE GENOMIC DNA]</scope>
    <source>
        <strain evidence="4">DSM 17908</strain>
    </source>
</reference>
<gene>
    <name evidence="3" type="ORF">SAMN05421680_103138</name>
    <name evidence="2" type="ORF">Xmau_01309</name>
</gene>
<dbReference type="Pfam" id="PF13503">
    <property type="entry name" value="DUF4123"/>
    <property type="match status" value="1"/>
</dbReference>
<organism evidence="3 4">
    <name type="scientific">Xenorhabdus mauleonii</name>
    <dbReference type="NCBI Taxonomy" id="351675"/>
    <lineage>
        <taxon>Bacteria</taxon>
        <taxon>Pseudomonadati</taxon>
        <taxon>Pseudomonadota</taxon>
        <taxon>Gammaproteobacteria</taxon>
        <taxon>Enterobacterales</taxon>
        <taxon>Morganellaceae</taxon>
        <taxon>Xenorhabdus</taxon>
    </lineage>
</organism>
<dbReference type="Proteomes" id="UP000198919">
    <property type="component" value="Unassembled WGS sequence"/>
</dbReference>
<dbReference type="AlphaFoldDB" id="A0A1I3KP40"/>
<accession>A0A1I3KP40</accession>
<dbReference type="RefSeq" id="WP_092508114.1">
    <property type="nucleotide sequence ID" value="NZ_CAWNQB010000023.1"/>
</dbReference>
<dbReference type="OrthoDB" id="8657003at2"/>
<evidence type="ECO:0000313" key="5">
    <source>
        <dbReference type="Proteomes" id="UP000224607"/>
    </source>
</evidence>
<evidence type="ECO:0000313" key="3">
    <source>
        <dbReference type="EMBL" id="SFI73915.1"/>
    </source>
</evidence>
<evidence type="ECO:0000313" key="2">
    <source>
        <dbReference type="EMBL" id="PHM45102.1"/>
    </source>
</evidence>
<proteinExistence type="predicted"/>
<keyword evidence="5" id="KW-1185">Reference proteome</keyword>
<protein>
    <recommendedName>
        <fullName evidence="1">DUF4123 domain-containing protein</fullName>
    </recommendedName>
</protein>
<dbReference type="EMBL" id="NITY01000003">
    <property type="protein sequence ID" value="PHM45102.1"/>
    <property type="molecule type" value="Genomic_DNA"/>
</dbReference>
<feature type="domain" description="DUF4123" evidence="1">
    <location>
        <begin position="22"/>
        <end position="140"/>
    </location>
</feature>
<reference evidence="2 5" key="3">
    <citation type="journal article" date="2017" name="Nat. Microbiol.">
        <title>Natural product diversity associated with the nematode symbionts Photorhabdus and Xenorhabdus.</title>
        <authorList>
            <person name="Tobias N.J."/>
            <person name="Wolff H."/>
            <person name="Djahanschiri B."/>
            <person name="Grundmann F."/>
            <person name="Kronenwerth M."/>
            <person name="Shi Y.M."/>
            <person name="Simonyi S."/>
            <person name="Grun P."/>
            <person name="Shapiro-Ilan D."/>
            <person name="Pidot S.J."/>
            <person name="Stinear T.P."/>
            <person name="Ebersberger I."/>
            <person name="Bode H.B."/>
        </authorList>
    </citation>
    <scope>NUCLEOTIDE SEQUENCE [LARGE SCALE GENOMIC DNA]</scope>
    <source>
        <strain evidence="2 5">DSM 17908</strain>
    </source>
</reference>
<dbReference type="Proteomes" id="UP000224607">
    <property type="component" value="Unassembled WGS sequence"/>
</dbReference>
<dbReference type="STRING" id="351675.SAMN05421680_103138"/>
<name>A0A1I3KP40_9GAMM</name>
<dbReference type="EMBL" id="FORG01000003">
    <property type="protein sequence ID" value="SFI73915.1"/>
    <property type="molecule type" value="Genomic_DNA"/>
</dbReference>
<sequence>MISVSQEKWQEYQKNHPDIKRYALVDGLQYERLFDEELTYLAGLNNPLFRQFPDSEIAFAGPWLFDITHGTVLMEKFLTLEKTFPAVSWVYTPQSLDALTRHFEPYLNVQLESGETALLRFYDPRILHQIPDIFNQEQLTAFTQSIDEWEYWLNGQFYSVKGAQR</sequence>
<evidence type="ECO:0000259" key="1">
    <source>
        <dbReference type="Pfam" id="PF13503"/>
    </source>
</evidence>
<evidence type="ECO:0000313" key="4">
    <source>
        <dbReference type="Proteomes" id="UP000198919"/>
    </source>
</evidence>